<name>A0A8J3YTA7_9ACTN</name>
<keyword evidence="2" id="KW-1185">Reference proteome</keyword>
<dbReference type="Gene3D" id="1.10.3210.10">
    <property type="entry name" value="Hypothetical protein af1432"/>
    <property type="match status" value="1"/>
</dbReference>
<dbReference type="RefSeq" id="WP_203903489.1">
    <property type="nucleotide sequence ID" value="NZ_BOPF01000032.1"/>
</dbReference>
<dbReference type="SUPFAM" id="SSF109604">
    <property type="entry name" value="HD-domain/PDEase-like"/>
    <property type="match status" value="1"/>
</dbReference>
<proteinExistence type="predicted"/>
<evidence type="ECO:0000313" key="2">
    <source>
        <dbReference type="Proteomes" id="UP000619260"/>
    </source>
</evidence>
<evidence type="ECO:0008006" key="3">
    <source>
        <dbReference type="Google" id="ProtNLM"/>
    </source>
</evidence>
<dbReference type="EMBL" id="BOPF01000032">
    <property type="protein sequence ID" value="GIJ50043.1"/>
    <property type="molecule type" value="Genomic_DNA"/>
</dbReference>
<protein>
    <recommendedName>
        <fullName evidence="3">HD domain-containing protein</fullName>
    </recommendedName>
</protein>
<sequence>MGILPKEPLVRDALSLAQSWSSGIPLDGSPALGHVIQLASVLRKHVYRLPQYLIVAALLHDAARLVDDFADLTEELEGHFGKDTMRVVRELRHEHSDARPVGPELLDVHVDTLSVSAADQAVILGTVLQHGARMRDKGGDPTTVWRDRPDLTERMNNYELFAAVAAPFLEPQLADLLTYTTGRAKVEAAPYLPG</sequence>
<accession>A0A8J3YTA7</accession>
<dbReference type="Proteomes" id="UP000619260">
    <property type="component" value="Unassembled WGS sequence"/>
</dbReference>
<dbReference type="AlphaFoldDB" id="A0A8J3YTA7"/>
<evidence type="ECO:0000313" key="1">
    <source>
        <dbReference type="EMBL" id="GIJ50043.1"/>
    </source>
</evidence>
<comment type="caution">
    <text evidence="1">The sequence shown here is derived from an EMBL/GenBank/DDBJ whole genome shotgun (WGS) entry which is preliminary data.</text>
</comment>
<reference evidence="1" key="1">
    <citation type="submission" date="2021-01" db="EMBL/GenBank/DDBJ databases">
        <title>Whole genome shotgun sequence of Virgisporangium aliadipatigenens NBRC 105644.</title>
        <authorList>
            <person name="Komaki H."/>
            <person name="Tamura T."/>
        </authorList>
    </citation>
    <scope>NUCLEOTIDE SEQUENCE</scope>
    <source>
        <strain evidence="1">NBRC 105644</strain>
    </source>
</reference>
<organism evidence="1 2">
    <name type="scientific">Virgisporangium aliadipatigenens</name>
    <dbReference type="NCBI Taxonomy" id="741659"/>
    <lineage>
        <taxon>Bacteria</taxon>
        <taxon>Bacillati</taxon>
        <taxon>Actinomycetota</taxon>
        <taxon>Actinomycetes</taxon>
        <taxon>Micromonosporales</taxon>
        <taxon>Micromonosporaceae</taxon>
        <taxon>Virgisporangium</taxon>
    </lineage>
</organism>
<gene>
    <name evidence="1" type="ORF">Val02_69290</name>
</gene>